<dbReference type="EMBL" id="HBIZ01034350">
    <property type="protein sequence ID" value="CAE0769275.1"/>
    <property type="molecule type" value="Transcribed_RNA"/>
</dbReference>
<gene>
    <name evidence="1" type="ORF">PCAR00345_LOCUS21887</name>
</gene>
<proteinExistence type="predicted"/>
<accession>A0A7S4BLF7</accession>
<evidence type="ECO:0000313" key="1">
    <source>
        <dbReference type="EMBL" id="CAE0769275.1"/>
    </source>
</evidence>
<dbReference type="AlphaFoldDB" id="A0A7S4BLF7"/>
<reference evidence="1" key="1">
    <citation type="submission" date="2021-01" db="EMBL/GenBank/DDBJ databases">
        <authorList>
            <person name="Corre E."/>
            <person name="Pelletier E."/>
            <person name="Niang G."/>
            <person name="Scheremetjew M."/>
            <person name="Finn R."/>
            <person name="Kale V."/>
            <person name="Holt S."/>
            <person name="Cochrane G."/>
            <person name="Meng A."/>
            <person name="Brown T."/>
            <person name="Cohen L."/>
        </authorList>
    </citation>
    <scope>NUCLEOTIDE SEQUENCE</scope>
    <source>
        <strain evidence="1">CCMP645</strain>
    </source>
</reference>
<protein>
    <submittedName>
        <fullName evidence="1">Uncharacterized protein</fullName>
    </submittedName>
</protein>
<organism evidence="1">
    <name type="scientific">Chrysotila carterae</name>
    <name type="common">Marine alga</name>
    <name type="synonym">Syracosphaera carterae</name>
    <dbReference type="NCBI Taxonomy" id="13221"/>
    <lineage>
        <taxon>Eukaryota</taxon>
        <taxon>Haptista</taxon>
        <taxon>Haptophyta</taxon>
        <taxon>Prymnesiophyceae</taxon>
        <taxon>Isochrysidales</taxon>
        <taxon>Isochrysidaceae</taxon>
        <taxon>Chrysotila</taxon>
    </lineage>
</organism>
<name>A0A7S4BLF7_CHRCT</name>
<sequence length="112" mass="11908">MAEVAMAEVAMAEVAMATVAKVAVAMAAVITCALTSQHHPFLHATWLLATAATKCSHQKQSALAVLGLSQLIDAAPCDACILNSSNSFRNLRSIIKGHDIDKFRSNIDWITS</sequence>